<evidence type="ECO:0000313" key="1">
    <source>
        <dbReference type="EMBL" id="SUL34138.1"/>
    </source>
</evidence>
<name>A0A380EIM8_STAAU</name>
<accession>A0A380EIM8</accession>
<proteinExistence type="predicted"/>
<protein>
    <submittedName>
        <fullName evidence="1">Putative lipoprotein</fullName>
    </submittedName>
</protein>
<gene>
    <name evidence="1" type="ORF">NCTC10702_01705</name>
</gene>
<keyword evidence="1" id="KW-0449">Lipoprotein</keyword>
<evidence type="ECO:0000313" key="2">
    <source>
        <dbReference type="Proteomes" id="UP000254116"/>
    </source>
</evidence>
<dbReference type="Proteomes" id="UP000254116">
    <property type="component" value="Unassembled WGS sequence"/>
</dbReference>
<dbReference type="EMBL" id="UHBY01000003">
    <property type="protein sequence ID" value="SUL34138.1"/>
    <property type="molecule type" value="Genomic_DNA"/>
</dbReference>
<dbReference type="PROSITE" id="PS51257">
    <property type="entry name" value="PROKAR_LIPOPROTEIN"/>
    <property type="match status" value="1"/>
</dbReference>
<organism evidence="1 2">
    <name type="scientific">Staphylococcus aureus</name>
    <dbReference type="NCBI Taxonomy" id="1280"/>
    <lineage>
        <taxon>Bacteria</taxon>
        <taxon>Bacillati</taxon>
        <taxon>Bacillota</taxon>
        <taxon>Bacilli</taxon>
        <taxon>Bacillales</taxon>
        <taxon>Staphylococcaceae</taxon>
        <taxon>Staphylococcus</taxon>
    </lineage>
</organism>
<dbReference type="AlphaFoldDB" id="A0A380EIM8"/>
<reference evidence="1 2" key="1">
    <citation type="submission" date="2018-06" db="EMBL/GenBank/DDBJ databases">
        <authorList>
            <consortium name="Pathogen Informatics"/>
            <person name="Doyle S."/>
        </authorList>
    </citation>
    <scope>NUCLEOTIDE SEQUENCE [LARGE SCALE GENOMIC DNA]</scope>
    <source>
        <strain evidence="1 2">NCTC10702</strain>
    </source>
</reference>
<sequence length="35" mass="3769">MKRLLSLLLASALILSACGSNDGDKKGESKKTEKY</sequence>